<feature type="transmembrane region" description="Helical" evidence="1">
    <location>
        <begin position="57"/>
        <end position="73"/>
    </location>
</feature>
<keyword evidence="1" id="KW-0812">Transmembrane</keyword>
<dbReference type="AlphaFoldDB" id="A0A160SXB5"/>
<gene>
    <name evidence="3" type="ORF">CFX0092_A0030</name>
</gene>
<feature type="domain" description="LiaF transmembrane" evidence="2">
    <location>
        <begin position="7"/>
        <end position="101"/>
    </location>
</feature>
<keyword evidence="4" id="KW-1185">Reference proteome</keyword>
<proteinExistence type="predicted"/>
<evidence type="ECO:0000259" key="2">
    <source>
        <dbReference type="Pfam" id="PF22570"/>
    </source>
</evidence>
<dbReference type="Pfam" id="PF22570">
    <property type="entry name" value="LiaF-TM"/>
    <property type="match status" value="1"/>
</dbReference>
<dbReference type="RefSeq" id="WP_095041586.1">
    <property type="nucleotide sequence ID" value="NZ_LN890655.1"/>
</dbReference>
<keyword evidence="1" id="KW-0472">Membrane</keyword>
<dbReference type="InterPro" id="IPR054331">
    <property type="entry name" value="LiaF_TM"/>
</dbReference>
<protein>
    <recommendedName>
        <fullName evidence="2">LiaF transmembrane domain-containing protein</fullName>
    </recommendedName>
</protein>
<dbReference type="OrthoDB" id="166436at2"/>
<dbReference type="KEGG" id="pbf:CFX0092_A0030"/>
<reference evidence="3" key="1">
    <citation type="submission" date="2016-01" db="EMBL/GenBank/DDBJ databases">
        <authorList>
            <person name="Mcilroy J.S."/>
            <person name="Karst M S."/>
            <person name="Albertsen M."/>
        </authorList>
    </citation>
    <scope>NUCLEOTIDE SEQUENCE</scope>
    <source>
        <strain evidence="3">Cfx-K</strain>
    </source>
</reference>
<keyword evidence="1" id="KW-1133">Transmembrane helix</keyword>
<dbReference type="Proteomes" id="UP000215027">
    <property type="component" value="Chromosome I"/>
</dbReference>
<feature type="transmembrane region" description="Helical" evidence="1">
    <location>
        <begin position="116"/>
        <end position="136"/>
    </location>
</feature>
<sequence length="163" mass="17723">MKRENIVWGIFLILLGIGFLVYQLNPGLFGGFRWPLILVALGAIFTLGSLIGRVGGMMIPGLTLLGLGGIFYYQDSTGNWESWAYVWALLPALAGLGMVIGGLYDRELRQARGVGLMMFLGGLAAFAIFGGFFGLGPGILRYWPVLVILAGLWLLLQALRTKK</sequence>
<feature type="transmembrane region" description="Helical" evidence="1">
    <location>
        <begin position="7"/>
        <end position="25"/>
    </location>
</feature>
<dbReference type="EMBL" id="LN890655">
    <property type="protein sequence ID" value="CUS01911.1"/>
    <property type="molecule type" value="Genomic_DNA"/>
</dbReference>
<name>A0A160SXB5_9CHLR</name>
<organism evidence="3 4">
    <name type="scientific">Candidatus Promineifilum breve</name>
    <dbReference type="NCBI Taxonomy" id="1806508"/>
    <lineage>
        <taxon>Bacteria</taxon>
        <taxon>Bacillati</taxon>
        <taxon>Chloroflexota</taxon>
        <taxon>Ardenticatenia</taxon>
        <taxon>Candidatus Promineifilales</taxon>
        <taxon>Candidatus Promineifilaceae</taxon>
        <taxon>Candidatus Promineifilum</taxon>
    </lineage>
</organism>
<feature type="transmembrane region" description="Helical" evidence="1">
    <location>
        <begin position="85"/>
        <end position="104"/>
    </location>
</feature>
<evidence type="ECO:0000313" key="4">
    <source>
        <dbReference type="Proteomes" id="UP000215027"/>
    </source>
</evidence>
<evidence type="ECO:0000256" key="1">
    <source>
        <dbReference type="SAM" id="Phobius"/>
    </source>
</evidence>
<feature type="transmembrane region" description="Helical" evidence="1">
    <location>
        <begin position="142"/>
        <end position="159"/>
    </location>
</feature>
<evidence type="ECO:0000313" key="3">
    <source>
        <dbReference type="EMBL" id="CUS01911.1"/>
    </source>
</evidence>
<accession>A0A160SXB5</accession>
<feature type="transmembrane region" description="Helical" evidence="1">
    <location>
        <begin position="31"/>
        <end position="50"/>
    </location>
</feature>